<feature type="signal peptide" evidence="3">
    <location>
        <begin position="1"/>
        <end position="31"/>
    </location>
</feature>
<evidence type="ECO:0000256" key="1">
    <source>
        <dbReference type="ARBA" id="ARBA00007447"/>
    </source>
</evidence>
<dbReference type="FunFam" id="2.40.70.10:FF:000049">
    <property type="entry name" value="Aspartyl protease AED1"/>
    <property type="match status" value="1"/>
</dbReference>
<dbReference type="InterPro" id="IPR001969">
    <property type="entry name" value="Aspartic_peptidase_AS"/>
</dbReference>
<organism evidence="5 6">
    <name type="scientific">Populus tomentosa</name>
    <name type="common">Chinese white poplar</name>
    <dbReference type="NCBI Taxonomy" id="118781"/>
    <lineage>
        <taxon>Eukaryota</taxon>
        <taxon>Viridiplantae</taxon>
        <taxon>Streptophyta</taxon>
        <taxon>Embryophyta</taxon>
        <taxon>Tracheophyta</taxon>
        <taxon>Spermatophyta</taxon>
        <taxon>Magnoliopsida</taxon>
        <taxon>eudicotyledons</taxon>
        <taxon>Gunneridae</taxon>
        <taxon>Pentapetalae</taxon>
        <taxon>rosids</taxon>
        <taxon>fabids</taxon>
        <taxon>Malpighiales</taxon>
        <taxon>Salicaceae</taxon>
        <taxon>Saliceae</taxon>
        <taxon>Populus</taxon>
    </lineage>
</organism>
<keyword evidence="6" id="KW-1185">Reference proteome</keyword>
<dbReference type="PANTHER" id="PTHR13683">
    <property type="entry name" value="ASPARTYL PROTEASES"/>
    <property type="match status" value="1"/>
</dbReference>
<feature type="active site" evidence="2">
    <location>
        <position position="178"/>
    </location>
</feature>
<reference evidence="5" key="1">
    <citation type="journal article" date="2020" name="bioRxiv">
        <title>Hybrid origin of Populus tomentosa Carr. identified through genome sequencing and phylogenomic analysis.</title>
        <authorList>
            <person name="An X."/>
            <person name="Gao K."/>
            <person name="Chen Z."/>
            <person name="Li J."/>
            <person name="Yang X."/>
            <person name="Yang X."/>
            <person name="Zhou J."/>
            <person name="Guo T."/>
            <person name="Zhao T."/>
            <person name="Huang S."/>
            <person name="Miao D."/>
            <person name="Khan W.U."/>
            <person name="Rao P."/>
            <person name="Ye M."/>
            <person name="Lei B."/>
            <person name="Liao W."/>
            <person name="Wang J."/>
            <person name="Ji L."/>
            <person name="Li Y."/>
            <person name="Guo B."/>
            <person name="Mustafa N.S."/>
            <person name="Li S."/>
            <person name="Yun Q."/>
            <person name="Keller S.R."/>
            <person name="Mao J."/>
            <person name="Zhang R."/>
            <person name="Strauss S.H."/>
        </authorList>
    </citation>
    <scope>NUCLEOTIDE SEQUENCE</scope>
    <source>
        <strain evidence="5">GM15</strain>
        <tissue evidence="5">Leaf</tissue>
    </source>
</reference>
<comment type="similarity">
    <text evidence="1">Belongs to the peptidase A1 family.</text>
</comment>
<evidence type="ECO:0000256" key="2">
    <source>
        <dbReference type="PIRSR" id="PIRSR601461-1"/>
    </source>
</evidence>
<comment type="caution">
    <text evidence="5">The sequence shown here is derived from an EMBL/GenBank/DDBJ whole genome shotgun (WGS) entry which is preliminary data.</text>
</comment>
<gene>
    <name evidence="5" type="ORF">POTOM_012676</name>
</gene>
<accession>A0A8X8D0W6</accession>
<evidence type="ECO:0000313" key="5">
    <source>
        <dbReference type="EMBL" id="KAG6783231.1"/>
    </source>
</evidence>
<feature type="active site" evidence="2">
    <location>
        <position position="382"/>
    </location>
</feature>
<evidence type="ECO:0000259" key="4">
    <source>
        <dbReference type="PROSITE" id="PS51767"/>
    </source>
</evidence>
<sequence length="508" mass="55883">MVQEKPPFPSKLLHLSLLVFLLAILDNGVQCFQGKKVLSMHKFRWKQESDSSSCLSQKSSEYSKYLISRIQLQCSNMDKCSFCLEFEGWENGAVILEMKHKDSCSGKIVDWNKKIQKRLIMDNFQLRSLQSRIKNIITGNIDDSVTTQIPLTSGVRLQSLNYIVTVELGGRKMTVIVDTGSDLSWVQCQPCNRCYKQQDPVFNPSKSPSYRTVLCNSSTCRSLQLATGNTGVCGSNPPTCNYVVNYGDGSYTSGEVGMEHLNLGNTTVNNFIFGCGRKNQGLFGGASGLVGLGRTDLSLISQISPMFGGVFSYCLPTTEAEASGSLVMGGNSSVYKNTTPISYTRMIHNPLLPFYFLNLTGITVGGVEVQAPSFGKDRIIIDSGTVISRLPPSIYQALKAEFVKQFSGYPSAPSFMILDSCFNLSGYQEVEIPDIKMYFEGSAELNVDVTGVFYSVKTDASQVCLAIASLPYEDEVGIIGNYQQKNQRIIYDTKGSMLGFAGEACSFY</sequence>
<dbReference type="InterPro" id="IPR033873">
    <property type="entry name" value="CND41-like"/>
</dbReference>
<dbReference type="InterPro" id="IPR033121">
    <property type="entry name" value="PEPTIDASE_A1"/>
</dbReference>
<dbReference type="GO" id="GO:0006508">
    <property type="term" value="P:proteolysis"/>
    <property type="evidence" value="ECO:0007669"/>
    <property type="project" value="InterPro"/>
</dbReference>
<feature type="domain" description="Peptidase A1" evidence="4">
    <location>
        <begin position="162"/>
        <end position="501"/>
    </location>
</feature>
<protein>
    <recommendedName>
        <fullName evidence="4">Peptidase A1 domain-containing protein</fullName>
    </recommendedName>
</protein>
<dbReference type="AlphaFoldDB" id="A0A8X8D0W6"/>
<dbReference type="Pfam" id="PF14543">
    <property type="entry name" value="TAXi_N"/>
    <property type="match status" value="1"/>
</dbReference>
<dbReference type="EMBL" id="JAAWWB010000005">
    <property type="protein sequence ID" value="KAG6783231.1"/>
    <property type="molecule type" value="Genomic_DNA"/>
</dbReference>
<evidence type="ECO:0000256" key="3">
    <source>
        <dbReference type="SAM" id="SignalP"/>
    </source>
</evidence>
<evidence type="ECO:0000313" key="6">
    <source>
        <dbReference type="Proteomes" id="UP000886885"/>
    </source>
</evidence>
<dbReference type="PANTHER" id="PTHR13683:SF827">
    <property type="entry name" value="PEPTIDASE A1 DOMAIN-CONTAINING PROTEIN"/>
    <property type="match status" value="1"/>
</dbReference>
<feature type="chain" id="PRO_5036502450" description="Peptidase A1 domain-containing protein" evidence="3">
    <location>
        <begin position="32"/>
        <end position="508"/>
    </location>
</feature>
<proteinExistence type="inferred from homology"/>
<dbReference type="InterPro" id="IPR032799">
    <property type="entry name" value="TAXi_C"/>
</dbReference>
<name>A0A8X8D0W6_POPTO</name>
<dbReference type="Proteomes" id="UP000886885">
    <property type="component" value="Chromosome 3A"/>
</dbReference>
<dbReference type="Pfam" id="PF14541">
    <property type="entry name" value="TAXi_C"/>
    <property type="match status" value="1"/>
</dbReference>
<dbReference type="PROSITE" id="PS51767">
    <property type="entry name" value="PEPTIDASE_A1"/>
    <property type="match status" value="1"/>
</dbReference>
<dbReference type="InterPro" id="IPR032861">
    <property type="entry name" value="TAXi_N"/>
</dbReference>
<dbReference type="GO" id="GO:0004190">
    <property type="term" value="F:aspartic-type endopeptidase activity"/>
    <property type="evidence" value="ECO:0007669"/>
    <property type="project" value="InterPro"/>
</dbReference>
<dbReference type="InterPro" id="IPR001461">
    <property type="entry name" value="Aspartic_peptidase_A1"/>
</dbReference>
<dbReference type="PROSITE" id="PS00141">
    <property type="entry name" value="ASP_PROTEASE"/>
    <property type="match status" value="1"/>
</dbReference>
<dbReference type="OrthoDB" id="2747330at2759"/>
<keyword evidence="3" id="KW-0732">Signal</keyword>
<dbReference type="FunFam" id="2.40.70.10:FF:000021">
    <property type="entry name" value="Aspartyl protease AED1"/>
    <property type="match status" value="1"/>
</dbReference>
<dbReference type="CDD" id="cd05472">
    <property type="entry name" value="cnd41_like"/>
    <property type="match status" value="1"/>
</dbReference>